<organism evidence="1 2">
    <name type="scientific">Paenibacillus forsythiae</name>
    <dbReference type="NCBI Taxonomy" id="365616"/>
    <lineage>
        <taxon>Bacteria</taxon>
        <taxon>Bacillati</taxon>
        <taxon>Bacillota</taxon>
        <taxon>Bacilli</taxon>
        <taxon>Bacillales</taxon>
        <taxon>Paenibacillaceae</taxon>
        <taxon>Paenibacillus</taxon>
    </lineage>
</organism>
<comment type="caution">
    <text evidence="1">The sequence shown here is derived from an EMBL/GenBank/DDBJ whole genome shotgun (WGS) entry which is preliminary data.</text>
</comment>
<protein>
    <recommendedName>
        <fullName evidence="3">DUF2357 domain-containing protein</fullName>
    </recommendedName>
</protein>
<reference evidence="1 2" key="1">
    <citation type="submission" date="2023-07" db="EMBL/GenBank/DDBJ databases">
        <title>Genomic Encyclopedia of Type Strains, Phase IV (KMG-IV): sequencing the most valuable type-strain genomes for metagenomic binning, comparative biology and taxonomic classification.</title>
        <authorList>
            <person name="Goeker M."/>
        </authorList>
    </citation>
    <scope>NUCLEOTIDE SEQUENCE [LARGE SCALE GENOMIC DNA]</scope>
    <source>
        <strain evidence="1 2">T98</strain>
    </source>
</reference>
<name>A0ABU3H387_9BACL</name>
<evidence type="ECO:0008006" key="3">
    <source>
        <dbReference type="Google" id="ProtNLM"/>
    </source>
</evidence>
<keyword evidence="2" id="KW-1185">Reference proteome</keyword>
<gene>
    <name evidence="1" type="ORF">J2Z22_000799</name>
</gene>
<proteinExistence type="predicted"/>
<evidence type="ECO:0000313" key="2">
    <source>
        <dbReference type="Proteomes" id="UP001248709"/>
    </source>
</evidence>
<accession>A0ABU3H387</accession>
<dbReference type="EMBL" id="JAUSUY010000003">
    <property type="protein sequence ID" value="MDT3425283.1"/>
    <property type="molecule type" value="Genomic_DNA"/>
</dbReference>
<sequence>MLYSPESLPFALEFFTDDTPQNTRAVREFWNRGGVSPKSIQDLVQVKEGVQIGARLYPREGFVFDPHAKLIIESSTYNDEGKQVDLEISISHKGDKRYLFNHERNQTYPWRLGVYYLEVHYDEVIYASAILVSPIHLSSEQVQHMHMVLEQEIVGICYELVYTSRSTGNEYELLNSKMYYDYVLQLINEKDRLYASLTYLERNLHSEVRTEYVIKPYERKVDHKGLRWKEMRASAFDLNKRKALTVDLPANQWIKHVISSWMNELNQVEREIQSDCKKQQFVIRNNEEEKMRNEERKRYWLNEKEVSKESKDSMRSITFRLDDEIKKAEKQLQVLTRWIDLLQNLYGRFGYVLSSTGLLEVSRARKKPQLKDRSYRIISDLYEQSRKTLVGESKSNHIVQILKPTWKVYEQFVFFQVVEILRQNGFSMRNSYTIDDFREMPSGFRIELENEHLIVHVWYDKIIYMRGDALSRNDPFYSPRLIQPDIRVDLYRKEEHSVFLSTLVMDAKHRKYKALHNDNYSSNVYSQLSKYNTIFYRGEHTVVSYKRPVVDGVLCVYSRDREAPVKKEEYPFTFIQLFPEIDQDQITGFSELMGEISAWIEQSKDN</sequence>
<dbReference type="RefSeq" id="WP_025701579.1">
    <property type="nucleotide sequence ID" value="NZ_JAUSUY010000003.1"/>
</dbReference>
<dbReference type="Proteomes" id="UP001248709">
    <property type="component" value="Unassembled WGS sequence"/>
</dbReference>
<evidence type="ECO:0000313" key="1">
    <source>
        <dbReference type="EMBL" id="MDT3425283.1"/>
    </source>
</evidence>